<dbReference type="Gene3D" id="1.10.10.60">
    <property type="entry name" value="Homeodomain-like"/>
    <property type="match status" value="1"/>
</dbReference>
<feature type="domain" description="Mor transcription activator" evidence="1">
    <location>
        <begin position="19"/>
        <end position="62"/>
    </location>
</feature>
<reference evidence="2" key="1">
    <citation type="submission" date="2019-02" db="EMBL/GenBank/DDBJ databases">
        <authorList>
            <person name="Gruber-Vodicka R. H."/>
            <person name="Seah K. B. B."/>
        </authorList>
    </citation>
    <scope>NUCLEOTIDE SEQUENCE</scope>
    <source>
        <strain evidence="2">BECK_BZ125</strain>
    </source>
</reference>
<proteinExistence type="predicted"/>
<evidence type="ECO:0000259" key="1">
    <source>
        <dbReference type="Pfam" id="PF08765"/>
    </source>
</evidence>
<dbReference type="InterPro" id="IPR014875">
    <property type="entry name" value="Mor_transcription_activator"/>
</dbReference>
<gene>
    <name evidence="2" type="ORF">BECKTC1821E_GA0114239_106720</name>
</gene>
<dbReference type="AlphaFoldDB" id="A0A450YYL5"/>
<dbReference type="Pfam" id="PF08765">
    <property type="entry name" value="Mor"/>
    <property type="match status" value="1"/>
</dbReference>
<sequence>MREIEINGITVLEMTPEESARNDAAILAGFDGHNHLELAKRHRVSAAYVYRLLKKRGEDRVPERRITDK</sequence>
<organism evidence="2">
    <name type="scientific">Candidatus Kentrum sp. TC</name>
    <dbReference type="NCBI Taxonomy" id="2126339"/>
    <lineage>
        <taxon>Bacteria</taxon>
        <taxon>Pseudomonadati</taxon>
        <taxon>Pseudomonadota</taxon>
        <taxon>Gammaproteobacteria</taxon>
        <taxon>Candidatus Kentrum</taxon>
    </lineage>
</organism>
<accession>A0A450YYL5</accession>
<protein>
    <submittedName>
        <fullName evidence="2">Mor transcription activator family protein</fullName>
    </submittedName>
</protein>
<dbReference type="EMBL" id="CAADFT010000067">
    <property type="protein sequence ID" value="VFK46622.1"/>
    <property type="molecule type" value="Genomic_DNA"/>
</dbReference>
<evidence type="ECO:0000313" key="2">
    <source>
        <dbReference type="EMBL" id="VFK46622.1"/>
    </source>
</evidence>
<name>A0A450YYL5_9GAMM</name>